<evidence type="ECO:0000313" key="3">
    <source>
        <dbReference type="Proteomes" id="UP000015105"/>
    </source>
</evidence>
<dbReference type="Gramene" id="AET1Gv20239400.6">
    <property type="protein sequence ID" value="AET1Gv20239400.6"/>
    <property type="gene ID" value="AET1Gv20239400"/>
</dbReference>
<reference evidence="2" key="4">
    <citation type="submission" date="2019-03" db="UniProtKB">
        <authorList>
            <consortium name="EnsemblPlants"/>
        </authorList>
    </citation>
    <scope>IDENTIFICATION</scope>
</reference>
<keyword evidence="3" id="KW-1185">Reference proteome</keyword>
<feature type="transmembrane region" description="Helical" evidence="1">
    <location>
        <begin position="12"/>
        <end position="31"/>
    </location>
</feature>
<reference evidence="2" key="3">
    <citation type="journal article" date="2017" name="Nature">
        <title>Genome sequence of the progenitor of the wheat D genome Aegilops tauschii.</title>
        <authorList>
            <person name="Luo M.C."/>
            <person name="Gu Y.Q."/>
            <person name="Puiu D."/>
            <person name="Wang H."/>
            <person name="Twardziok S.O."/>
            <person name="Deal K.R."/>
            <person name="Huo N."/>
            <person name="Zhu T."/>
            <person name="Wang L."/>
            <person name="Wang Y."/>
            <person name="McGuire P.E."/>
            <person name="Liu S."/>
            <person name="Long H."/>
            <person name="Ramasamy R.K."/>
            <person name="Rodriguez J.C."/>
            <person name="Van S.L."/>
            <person name="Yuan L."/>
            <person name="Wang Z."/>
            <person name="Xia Z."/>
            <person name="Xiao L."/>
            <person name="Anderson O.D."/>
            <person name="Ouyang S."/>
            <person name="Liang Y."/>
            <person name="Zimin A.V."/>
            <person name="Pertea G."/>
            <person name="Qi P."/>
            <person name="Bennetzen J.L."/>
            <person name="Dai X."/>
            <person name="Dawson M.W."/>
            <person name="Muller H.G."/>
            <person name="Kugler K."/>
            <person name="Rivarola-Duarte L."/>
            <person name="Spannagl M."/>
            <person name="Mayer K.F.X."/>
            <person name="Lu F.H."/>
            <person name="Bevan M.W."/>
            <person name="Leroy P."/>
            <person name="Li P."/>
            <person name="You F.M."/>
            <person name="Sun Q."/>
            <person name="Liu Z."/>
            <person name="Lyons E."/>
            <person name="Wicker T."/>
            <person name="Salzberg S.L."/>
            <person name="Devos K.M."/>
            <person name="Dvorak J."/>
        </authorList>
    </citation>
    <scope>NUCLEOTIDE SEQUENCE [LARGE SCALE GENOMIC DNA]</scope>
    <source>
        <strain evidence="2">cv. AL8/78</strain>
    </source>
</reference>
<dbReference type="EnsemblPlants" id="AET1Gv20239400.6">
    <property type="protein sequence ID" value="AET1Gv20239400.6"/>
    <property type="gene ID" value="AET1Gv20239400"/>
</dbReference>
<accession>A0A452Y058</accession>
<reference evidence="2" key="5">
    <citation type="journal article" date="2021" name="G3 (Bethesda)">
        <title>Aegilops tauschii genome assembly Aet v5.0 features greater sequence contiguity and improved annotation.</title>
        <authorList>
            <person name="Wang L."/>
            <person name="Zhu T."/>
            <person name="Rodriguez J.C."/>
            <person name="Deal K.R."/>
            <person name="Dubcovsky J."/>
            <person name="McGuire P.E."/>
            <person name="Lux T."/>
            <person name="Spannagl M."/>
            <person name="Mayer K.F.X."/>
            <person name="Baldrich P."/>
            <person name="Meyers B.C."/>
            <person name="Huo N."/>
            <person name="Gu Y.Q."/>
            <person name="Zhou H."/>
            <person name="Devos K.M."/>
            <person name="Bennetzen J.L."/>
            <person name="Unver T."/>
            <person name="Budak H."/>
            <person name="Gulick P.J."/>
            <person name="Galiba G."/>
            <person name="Kalapos B."/>
            <person name="Nelson D.R."/>
            <person name="Li P."/>
            <person name="You F.M."/>
            <person name="Luo M.C."/>
            <person name="Dvorak J."/>
        </authorList>
    </citation>
    <scope>NUCLEOTIDE SEQUENCE [LARGE SCALE GENOMIC DNA]</scope>
    <source>
        <strain evidence="2">cv. AL8/78</strain>
    </source>
</reference>
<name>A0A452Y058_AEGTS</name>
<dbReference type="Proteomes" id="UP000015105">
    <property type="component" value="Chromosome 1D"/>
</dbReference>
<keyword evidence="1" id="KW-0472">Membrane</keyword>
<keyword evidence="1" id="KW-1133">Transmembrane helix</keyword>
<evidence type="ECO:0000313" key="2">
    <source>
        <dbReference type="EnsemblPlants" id="AET1Gv20239400.6"/>
    </source>
</evidence>
<sequence>MFIVSLDMHGQVIIVILAGLLVNRLVELIWLHMTIIT</sequence>
<evidence type="ECO:0000256" key="1">
    <source>
        <dbReference type="SAM" id="Phobius"/>
    </source>
</evidence>
<organism evidence="2 3">
    <name type="scientific">Aegilops tauschii subsp. strangulata</name>
    <name type="common">Goatgrass</name>
    <dbReference type="NCBI Taxonomy" id="200361"/>
    <lineage>
        <taxon>Eukaryota</taxon>
        <taxon>Viridiplantae</taxon>
        <taxon>Streptophyta</taxon>
        <taxon>Embryophyta</taxon>
        <taxon>Tracheophyta</taxon>
        <taxon>Spermatophyta</taxon>
        <taxon>Magnoliopsida</taxon>
        <taxon>Liliopsida</taxon>
        <taxon>Poales</taxon>
        <taxon>Poaceae</taxon>
        <taxon>BOP clade</taxon>
        <taxon>Pooideae</taxon>
        <taxon>Triticodae</taxon>
        <taxon>Triticeae</taxon>
        <taxon>Triticinae</taxon>
        <taxon>Aegilops</taxon>
    </lineage>
</organism>
<reference evidence="3" key="1">
    <citation type="journal article" date="2014" name="Science">
        <title>Ancient hybridizations among the ancestral genomes of bread wheat.</title>
        <authorList>
            <consortium name="International Wheat Genome Sequencing Consortium,"/>
            <person name="Marcussen T."/>
            <person name="Sandve S.R."/>
            <person name="Heier L."/>
            <person name="Spannagl M."/>
            <person name="Pfeifer M."/>
            <person name="Jakobsen K.S."/>
            <person name="Wulff B.B."/>
            <person name="Steuernagel B."/>
            <person name="Mayer K.F."/>
            <person name="Olsen O.A."/>
        </authorList>
    </citation>
    <scope>NUCLEOTIDE SEQUENCE [LARGE SCALE GENOMIC DNA]</scope>
    <source>
        <strain evidence="3">cv. AL8/78</strain>
    </source>
</reference>
<dbReference type="AlphaFoldDB" id="A0A452Y058"/>
<proteinExistence type="predicted"/>
<reference evidence="3" key="2">
    <citation type="journal article" date="2017" name="Nat. Plants">
        <title>The Aegilops tauschii genome reveals multiple impacts of transposons.</title>
        <authorList>
            <person name="Zhao G."/>
            <person name="Zou C."/>
            <person name="Li K."/>
            <person name="Wang K."/>
            <person name="Li T."/>
            <person name="Gao L."/>
            <person name="Zhang X."/>
            <person name="Wang H."/>
            <person name="Yang Z."/>
            <person name="Liu X."/>
            <person name="Jiang W."/>
            <person name="Mao L."/>
            <person name="Kong X."/>
            <person name="Jiao Y."/>
            <person name="Jia J."/>
        </authorList>
    </citation>
    <scope>NUCLEOTIDE SEQUENCE [LARGE SCALE GENOMIC DNA]</scope>
    <source>
        <strain evidence="3">cv. AL8/78</strain>
    </source>
</reference>
<protein>
    <submittedName>
        <fullName evidence="2">Uncharacterized protein</fullName>
    </submittedName>
</protein>
<keyword evidence="1" id="KW-0812">Transmembrane</keyword>